<comment type="caution">
    <text evidence="1">The sequence shown here is derived from an EMBL/GenBank/DDBJ whole genome shotgun (WGS) entry which is preliminary data.</text>
</comment>
<dbReference type="Proteomes" id="UP001056778">
    <property type="component" value="Chromosome 9"/>
</dbReference>
<reference evidence="1" key="1">
    <citation type="submission" date="2022-04" db="EMBL/GenBank/DDBJ databases">
        <title>Chromosome-scale genome assembly of Holotrichia oblita Faldermann.</title>
        <authorList>
            <person name="Rongchong L."/>
        </authorList>
    </citation>
    <scope>NUCLEOTIDE SEQUENCE</scope>
    <source>
        <strain evidence="1">81SQS9</strain>
    </source>
</reference>
<gene>
    <name evidence="1" type="ORF">MML48_9g00000510</name>
</gene>
<organism evidence="1 2">
    <name type="scientific">Holotrichia oblita</name>
    <name type="common">Chafer beetle</name>
    <dbReference type="NCBI Taxonomy" id="644536"/>
    <lineage>
        <taxon>Eukaryota</taxon>
        <taxon>Metazoa</taxon>
        <taxon>Ecdysozoa</taxon>
        <taxon>Arthropoda</taxon>
        <taxon>Hexapoda</taxon>
        <taxon>Insecta</taxon>
        <taxon>Pterygota</taxon>
        <taxon>Neoptera</taxon>
        <taxon>Endopterygota</taxon>
        <taxon>Coleoptera</taxon>
        <taxon>Polyphaga</taxon>
        <taxon>Scarabaeiformia</taxon>
        <taxon>Scarabaeidae</taxon>
        <taxon>Melolonthinae</taxon>
        <taxon>Holotrichia</taxon>
    </lineage>
</organism>
<protein>
    <submittedName>
        <fullName evidence="1">Uncharacterized protein</fullName>
    </submittedName>
</protein>
<evidence type="ECO:0000313" key="2">
    <source>
        <dbReference type="Proteomes" id="UP001056778"/>
    </source>
</evidence>
<accession>A0ACB9SIL6</accession>
<keyword evidence="2" id="KW-1185">Reference proteome</keyword>
<dbReference type="EMBL" id="CM043023">
    <property type="protein sequence ID" value="KAI4454852.1"/>
    <property type="molecule type" value="Genomic_DNA"/>
</dbReference>
<proteinExistence type="predicted"/>
<name>A0ACB9SIL6_HOLOL</name>
<sequence length="1090" mass="123668">MEMVGIFMLDDCAELYPGRRIPHHTIFACLHQRLRENTTFRKQTADCGRPREINSEMVICNMDAVVIPTPPALPPPLKGSSVHSRKTSSYNGFRLQDHPQQQQDDTGSVYSIYKQKIDSMFESDSSTKDQNCVQARIEKMFSDVAKDNGIPVSDIGCHSFSVDYMGSVPLQEKVTSLAGLQNPLRELYFSYKKNVKHKKHLTGRLEISSSGLKVQYQGEKGDLEQLNSFPTIAVWSAVKFVLQGNQQPSYAFLPLITDPDNLDKQQLFRSIDPNEKKLVSSEIHSPLFAVVMRKIGANKQLECHGFICQTSEDAIVIAATLYKALMAHMKAKEKRPKNKNGVTCMSMTSSIYNDPPIRPPRRKRSTNSSVKSESGTMEGIDAPQPVSPSIPQNDPPKQKKTADQIDLDAIVPYEEPRELQDEGEITEIKPQPLLDKFNTYRSNHQKQITAEIKQVMNESVNMGLKRVKSVRKRAEDTGLTKENSGDILTKVTIPRSGSFLNAGGLTRYKSKVQRSNGQATGGSPLGFSELFNEFRLQEGLHSVDEILGVIIDPEGMSFNDLKPIYKEFLLKLALTLTKDELYQRSKLIMRRHKKKLLRSNSVHSKKGQVPVYNKFKRLKHIFQKIKLAKENKSNPSDFNENECKLPESSLSSSSYDTRHFKPKEVKITRKQSYKRRSTNKSRRDRVSTSEESDFFSLRRKRTQHTNSNQNRNSSSGYVSCSECSYDSDTCTCISADKCYCSLGNKNCKYSPESMNKKLKCCCSNEKADFIWCGCDTDSCTDSNKCYCTFKKEKSTIFEQLKQRGFIPSSGTITTPPNHRKLCKKNSNTKSTKSLEYMSNPSEKYYEKLKRSNSKQKKKRNSCTSDNLAVDYELFSIANGKICNISEGRFYGKNSVELENKSSSRSSVKSLNSHKFNQSSKYQFISCQYEIPYKQQIPVKACTEALSVKKSAEIAALFADIKLSQTTDIAHLIPKQIDPEVLIAYKNAYNRRPVSRCSSRMERIEKIESKIQNGQQYLNRMVNNTTLYSSKVPKSNMYSARNGLYTIQSQSDDSRSSLERSTNRRKGEYRPQNEEKKSVSTALENSLGYLP</sequence>
<evidence type="ECO:0000313" key="1">
    <source>
        <dbReference type="EMBL" id="KAI4454852.1"/>
    </source>
</evidence>